<reference evidence="5" key="5">
    <citation type="submission" date="2020-08" db="EMBL/GenBank/DDBJ databases">
        <title>Diversity of carbapenem-resistant Acinetobacter baumannii and bacteriophage-mediated spread of the Oxa23 carbapenemase.</title>
        <authorList>
            <person name="Abouelfetouh A."/>
            <person name="Mattock J."/>
            <person name="Turner D."/>
            <person name="Li E."/>
            <person name="Evans B.A."/>
        </authorList>
    </citation>
    <scope>NUCLEOTIDE SEQUENCE</scope>
    <source>
        <strain evidence="5">A86</strain>
    </source>
</reference>
<keyword evidence="3" id="KW-0238">DNA-binding</keyword>
<dbReference type="GO" id="GO:0006355">
    <property type="term" value="P:regulation of DNA-templated transcription"/>
    <property type="evidence" value="ECO:0007669"/>
    <property type="project" value="InterPro"/>
</dbReference>
<dbReference type="InterPro" id="IPR005569">
    <property type="entry name" value="Arc_DNA-bd_dom"/>
</dbReference>
<evidence type="ECO:0000313" key="4">
    <source>
        <dbReference type="EMBL" id="EMN1073549.1"/>
    </source>
</evidence>
<dbReference type="KEGG" id="abau:IX87_08210"/>
<reference evidence="2 8" key="1">
    <citation type="journal article" date="2015" name="J. Bacteriol.">
        <title>Resources for Genetic and Genomic Analysis of Emerging Pathogen Acinetobacter baumannii.</title>
        <authorList>
            <person name="Gallagher L.A."/>
            <person name="Ramage E."/>
            <person name="Weiss E.J."/>
            <person name="Radey M."/>
            <person name="Hayden H.S."/>
            <person name="Held K.G."/>
            <person name="Huse H.K."/>
            <person name="Zurawski D.V."/>
            <person name="Brittnacher M.J."/>
            <person name="Manoil C."/>
        </authorList>
    </citation>
    <scope>NUCLEOTIDE SEQUENCE [LARGE SCALE GENOMIC DNA]</scope>
    <source>
        <strain evidence="2 8">AB5075-UW</strain>
    </source>
</reference>
<reference evidence="6 9" key="3">
    <citation type="submission" date="2018-02" db="EMBL/GenBank/DDBJ databases">
        <title>Acinetobacter baumanii whole genome sequence.</title>
        <authorList>
            <person name="Qasim Z.J."/>
        </authorList>
    </citation>
    <scope>NUCLEOTIDE SEQUENCE [LARGE SCALE GENOMIC DNA]</scope>
    <source>
        <strain evidence="6 9">ZQ8</strain>
    </source>
</reference>
<sequence>MSKNGGHLTVQYNLRWSEELRDKIADEAKKNTRSMNQEIIARLEHSFRSESASKPFLSFDKDTSHLVIGDAEERKRLAQIAAKAVFDALGQSLDQDDDEKKAP</sequence>
<evidence type="ECO:0000313" key="5">
    <source>
        <dbReference type="EMBL" id="MBD0221964.1"/>
    </source>
</evidence>
<dbReference type="Proteomes" id="UP000233757">
    <property type="component" value="Unassembled WGS sequence"/>
</dbReference>
<gene>
    <name evidence="2" type="ORF">ABUW_0799</name>
    <name evidence="6" type="ORF">CV954_007890</name>
    <name evidence="7" type="ORF">EA686_19855</name>
    <name evidence="5" type="ORF">IAG11_19035</name>
    <name evidence="3" type="ORF">MKP18_003933</name>
    <name evidence="4" type="ORF">MKP18_003934</name>
</gene>
<evidence type="ECO:0000313" key="2">
    <source>
        <dbReference type="EMBL" id="AKA30560.1"/>
    </source>
</evidence>
<evidence type="ECO:0000313" key="7">
    <source>
        <dbReference type="EMBL" id="RSR46742.1"/>
    </source>
</evidence>
<dbReference type="Proteomes" id="UP000280073">
    <property type="component" value="Unassembled WGS sequence"/>
</dbReference>
<evidence type="ECO:0000259" key="1">
    <source>
        <dbReference type="Pfam" id="PF03869"/>
    </source>
</evidence>
<evidence type="ECO:0000313" key="8">
    <source>
        <dbReference type="Proteomes" id="UP000032746"/>
    </source>
</evidence>
<evidence type="ECO:0000313" key="10">
    <source>
        <dbReference type="Proteomes" id="UP000280073"/>
    </source>
</evidence>
<evidence type="ECO:0000313" key="9">
    <source>
        <dbReference type="Proteomes" id="UP000233757"/>
    </source>
</evidence>
<dbReference type="AlphaFoldDB" id="A0A081H086"/>
<proteinExistence type="predicted"/>
<protein>
    <submittedName>
        <fullName evidence="2">Arc domain protein DNA binding domain protein</fullName>
    </submittedName>
    <submittedName>
        <fullName evidence="3">Arc family DNA-binding protein</fullName>
    </submittedName>
</protein>
<reference evidence="8" key="2">
    <citation type="submission" date="2015-03" db="EMBL/GenBank/DDBJ databases">
        <authorList>
            <person name="Gallagher L.A."/>
            <person name="Hayden H.S."/>
            <person name="Weiss E.J."/>
            <person name="Hager K.R."/>
            <person name="Ramage E."/>
            <person name="Radey M.R."/>
            <person name="Bydalek R."/>
            <person name="Manoil C."/>
            <person name="Miller S.I."/>
            <person name="Brittnacher M.J."/>
        </authorList>
    </citation>
    <scope>NUCLEOTIDE SEQUENCE [LARGE SCALE GENOMIC DNA]</scope>
    <source>
        <strain evidence="8">AB5075-UW</strain>
    </source>
</reference>
<dbReference type="EMBL" id="JACSVK010000128">
    <property type="protein sequence ID" value="MBD0221964.1"/>
    <property type="molecule type" value="Genomic_DNA"/>
</dbReference>
<dbReference type="Proteomes" id="UP000634608">
    <property type="component" value="Unassembled WGS sequence"/>
</dbReference>
<dbReference type="EMBL" id="PHJU02000016">
    <property type="protein sequence ID" value="PQL84160.1"/>
    <property type="molecule type" value="Genomic_DNA"/>
</dbReference>
<accession>A0A081H086</accession>
<dbReference type="EMBL" id="ABFEVW030000044">
    <property type="protein sequence ID" value="EMN1073549.1"/>
    <property type="molecule type" value="Genomic_DNA"/>
</dbReference>
<dbReference type="EMBL" id="CP008706">
    <property type="protein sequence ID" value="AKA30560.1"/>
    <property type="molecule type" value="Genomic_DNA"/>
</dbReference>
<dbReference type="Proteomes" id="UP000032746">
    <property type="component" value="Chromosome"/>
</dbReference>
<name>A0A081H086_ACIBA</name>
<organism evidence="2 8">
    <name type="scientific">Acinetobacter baumannii</name>
    <dbReference type="NCBI Taxonomy" id="470"/>
    <lineage>
        <taxon>Bacteria</taxon>
        <taxon>Pseudomonadati</taxon>
        <taxon>Pseudomonadota</taxon>
        <taxon>Gammaproteobacteria</taxon>
        <taxon>Moraxellales</taxon>
        <taxon>Moraxellaceae</taxon>
        <taxon>Acinetobacter</taxon>
        <taxon>Acinetobacter calcoaceticus/baumannii complex</taxon>
    </lineage>
</organism>
<reference evidence="7 10" key="4">
    <citation type="submission" date="2018-10" db="EMBL/GenBank/DDBJ databases">
        <title>GWAS and RNA-Seq identify cryptic mechanisms of antimicrobial resistance in Acinetobacter baumannii.</title>
        <authorList>
            <person name="Sahl J.W."/>
        </authorList>
    </citation>
    <scope>NUCLEOTIDE SEQUENCE [LARGE SCALE GENOMIC DNA]</scope>
    <source>
        <strain evidence="7 10">TG28175</strain>
    </source>
</reference>
<dbReference type="SUPFAM" id="SSF47598">
    <property type="entry name" value="Ribbon-helix-helix"/>
    <property type="match status" value="1"/>
</dbReference>
<dbReference type="InterPro" id="IPR010985">
    <property type="entry name" value="Ribbon_hlx_hlx"/>
</dbReference>
<dbReference type="GO" id="GO:0003677">
    <property type="term" value="F:DNA binding"/>
    <property type="evidence" value="ECO:0007669"/>
    <property type="project" value="UniProtKB-KW"/>
</dbReference>
<evidence type="ECO:0000313" key="6">
    <source>
        <dbReference type="EMBL" id="PQL84160.1"/>
    </source>
</evidence>
<dbReference type="EMBL" id="RFDI01001301">
    <property type="protein sequence ID" value="RSR46742.1"/>
    <property type="molecule type" value="Genomic_DNA"/>
</dbReference>
<dbReference type="RefSeq" id="WP_000041780.1">
    <property type="nucleotide sequence ID" value="NZ_CABEFM010000032.1"/>
</dbReference>
<dbReference type="PATRIC" id="fig|470.1289.peg.1083"/>
<dbReference type="Gene3D" id="1.10.1220.10">
    <property type="entry name" value="Met repressor-like"/>
    <property type="match status" value="1"/>
</dbReference>
<feature type="domain" description="Arc-like DNA binding" evidence="1">
    <location>
        <begin position="11"/>
        <end position="52"/>
    </location>
</feature>
<evidence type="ECO:0000313" key="3">
    <source>
        <dbReference type="EMBL" id="EKU3570451.1"/>
    </source>
</evidence>
<dbReference type="Pfam" id="PF03869">
    <property type="entry name" value="Arc"/>
    <property type="match status" value="1"/>
</dbReference>
<dbReference type="EMBL" id="ABFEVW020000043">
    <property type="protein sequence ID" value="EKU3570451.1"/>
    <property type="molecule type" value="Genomic_DNA"/>
</dbReference>
<dbReference type="InterPro" id="IPR013321">
    <property type="entry name" value="Arc_rbn_hlx_hlx"/>
</dbReference>
<reference evidence="3" key="6">
    <citation type="submission" date="2023-06" db="EMBL/GenBank/DDBJ databases">
        <authorList>
            <consortium name="Clinical and Environmental Microbiology Branch: Whole genome sequencing antimicrobial resistance pathogens in the healthcare setting"/>
        </authorList>
    </citation>
    <scope>NUCLEOTIDE SEQUENCE</scope>
    <source>
        <strain evidence="3">2021GN-00227</strain>
    </source>
</reference>